<dbReference type="GO" id="GO:0006352">
    <property type="term" value="P:DNA-templated transcription initiation"/>
    <property type="evidence" value="ECO:0007669"/>
    <property type="project" value="InterPro"/>
</dbReference>
<dbReference type="InterPro" id="IPR013324">
    <property type="entry name" value="RNA_pol_sigma_r3/r4-like"/>
</dbReference>
<evidence type="ECO:0000259" key="1">
    <source>
        <dbReference type="PROSITE" id="PS00716"/>
    </source>
</evidence>
<reference evidence="2 3" key="1">
    <citation type="submission" date="2018-08" db="EMBL/GenBank/DDBJ databases">
        <title>Recombination of ecologically and evolutionarily significant loci maintains genetic cohesion in the Pseudomonas syringae species complex.</title>
        <authorList>
            <person name="Dillon M."/>
            <person name="Thakur S."/>
            <person name="Almeida R.N.D."/>
            <person name="Weir B.S."/>
            <person name="Guttman D.S."/>
        </authorList>
    </citation>
    <scope>NUCLEOTIDE SEQUENCE [LARGE SCALE GENOMIC DNA]</scope>
    <source>
        <strain evidence="2 3">ICMP 14479</strain>
    </source>
</reference>
<dbReference type="PRINTS" id="PR00046">
    <property type="entry name" value="SIGMA70FCT"/>
</dbReference>
<dbReference type="EMBL" id="RBUA01000960">
    <property type="protein sequence ID" value="RMU52563.1"/>
    <property type="molecule type" value="Genomic_DNA"/>
</dbReference>
<sequence>MLQDDDIAQSIDQWLSELTEKQPEVVIRRFGLRGHESSTLEDVGLEIGLTRERVRQIQVEGLKRLREILEKNGLSSESLFQ</sequence>
<name>A0A3M5V4P9_PSESX</name>
<evidence type="ECO:0000313" key="2">
    <source>
        <dbReference type="EMBL" id="RMU52563.1"/>
    </source>
</evidence>
<dbReference type="AlphaFoldDB" id="A0A3M5V4P9"/>
<organism evidence="2 3">
    <name type="scientific">Pseudomonas syringae pv. avii</name>
    <dbReference type="NCBI Taxonomy" id="663959"/>
    <lineage>
        <taxon>Bacteria</taxon>
        <taxon>Pseudomonadati</taxon>
        <taxon>Pseudomonadota</taxon>
        <taxon>Gammaproteobacteria</taxon>
        <taxon>Pseudomonadales</taxon>
        <taxon>Pseudomonadaceae</taxon>
        <taxon>Pseudomonas</taxon>
        <taxon>Pseudomonas syringae</taxon>
    </lineage>
</organism>
<dbReference type="PANTHER" id="PTHR30603">
    <property type="entry name" value="RNA POLYMERASE SIGMA FACTOR RPO"/>
    <property type="match status" value="1"/>
</dbReference>
<dbReference type="Gene3D" id="1.10.10.10">
    <property type="entry name" value="Winged helix-like DNA-binding domain superfamily/Winged helix DNA-binding domain"/>
    <property type="match status" value="1"/>
</dbReference>
<dbReference type="Pfam" id="PF04545">
    <property type="entry name" value="Sigma70_r4"/>
    <property type="match status" value="1"/>
</dbReference>
<dbReference type="FunFam" id="1.10.10.10:FF:000044">
    <property type="entry name" value="RNA polymerase sigma factor RpoS"/>
    <property type="match status" value="1"/>
</dbReference>
<dbReference type="PROSITE" id="PS00716">
    <property type="entry name" value="SIGMA70_2"/>
    <property type="match status" value="1"/>
</dbReference>
<dbReference type="InterPro" id="IPR000943">
    <property type="entry name" value="RNA_pol_sigma70"/>
</dbReference>
<dbReference type="CDD" id="cd06171">
    <property type="entry name" value="Sigma70_r4"/>
    <property type="match status" value="1"/>
</dbReference>
<gene>
    <name evidence="2" type="ORF">ALP29_200075</name>
</gene>
<dbReference type="InterPro" id="IPR036388">
    <property type="entry name" value="WH-like_DNA-bd_sf"/>
</dbReference>
<accession>A0A3M5V4P9</accession>
<dbReference type="InterPro" id="IPR007630">
    <property type="entry name" value="RNA_pol_sigma70_r4"/>
</dbReference>
<comment type="caution">
    <text evidence="2">The sequence shown here is derived from an EMBL/GenBank/DDBJ whole genome shotgun (WGS) entry which is preliminary data.</text>
</comment>
<proteinExistence type="predicted"/>
<dbReference type="GO" id="GO:0003700">
    <property type="term" value="F:DNA-binding transcription factor activity"/>
    <property type="evidence" value="ECO:0007669"/>
    <property type="project" value="InterPro"/>
</dbReference>
<feature type="domain" description="RNA polymerase sigma-70" evidence="1">
    <location>
        <begin position="39"/>
        <end position="65"/>
    </location>
</feature>
<dbReference type="PANTHER" id="PTHR30603:SF67">
    <property type="entry name" value="RNA POLYMERASE SIGMA FACTOR RPOS"/>
    <property type="match status" value="1"/>
</dbReference>
<evidence type="ECO:0000313" key="3">
    <source>
        <dbReference type="Proteomes" id="UP000280395"/>
    </source>
</evidence>
<dbReference type="InterPro" id="IPR050239">
    <property type="entry name" value="Sigma-70_RNA_pol_init_factors"/>
</dbReference>
<dbReference type="SUPFAM" id="SSF88659">
    <property type="entry name" value="Sigma3 and sigma4 domains of RNA polymerase sigma factors"/>
    <property type="match status" value="1"/>
</dbReference>
<protein>
    <recommendedName>
        <fullName evidence="1">RNA polymerase sigma-70 domain-containing protein</fullName>
    </recommendedName>
</protein>
<dbReference type="Proteomes" id="UP000280395">
    <property type="component" value="Unassembled WGS sequence"/>
</dbReference>